<gene>
    <name evidence="2" type="ORF">GJB61_28675</name>
</gene>
<keyword evidence="3" id="KW-1185">Reference proteome</keyword>
<comment type="caution">
    <text evidence="2">The sequence shown here is derived from an EMBL/GenBank/DDBJ whole genome shotgun (WGS) entry which is preliminary data.</text>
</comment>
<evidence type="ECO:0000313" key="2">
    <source>
        <dbReference type="EMBL" id="MRN56929.1"/>
    </source>
</evidence>
<sequence length="82" mass="9894">MKTLFELVDEVTDESSFLNFINELRKDREKEEEEWENSTIETFLEAAFEWGTVSVKGLQYYEKPENPWKRCAQIIYMGKIYE</sequence>
<dbReference type="RefSeq" id="WP_154122430.1">
    <property type="nucleotide sequence ID" value="NZ_WJXB01000017.1"/>
</dbReference>
<proteinExistence type="predicted"/>
<dbReference type="EMBL" id="WJXB01000017">
    <property type="protein sequence ID" value="MRN56929.1"/>
    <property type="molecule type" value="Genomic_DNA"/>
</dbReference>
<dbReference type="AlphaFoldDB" id="A0A7X2HB96"/>
<dbReference type="InterPro" id="IPR056077">
    <property type="entry name" value="DUF7660"/>
</dbReference>
<name>A0A7X2HB96_9BACL</name>
<protein>
    <recommendedName>
        <fullName evidence="1">DUF7660 domain-containing protein</fullName>
    </recommendedName>
</protein>
<organism evidence="2 3">
    <name type="scientific">Paenibacillus monticola</name>
    <dbReference type="NCBI Taxonomy" id="2666075"/>
    <lineage>
        <taxon>Bacteria</taxon>
        <taxon>Bacillati</taxon>
        <taxon>Bacillota</taxon>
        <taxon>Bacilli</taxon>
        <taxon>Bacillales</taxon>
        <taxon>Paenibacillaceae</taxon>
        <taxon>Paenibacillus</taxon>
    </lineage>
</organism>
<dbReference type="Pfam" id="PF24693">
    <property type="entry name" value="DUF7660"/>
    <property type="match status" value="1"/>
</dbReference>
<dbReference type="Proteomes" id="UP000463051">
    <property type="component" value="Unassembled WGS sequence"/>
</dbReference>
<evidence type="ECO:0000313" key="3">
    <source>
        <dbReference type="Proteomes" id="UP000463051"/>
    </source>
</evidence>
<evidence type="ECO:0000259" key="1">
    <source>
        <dbReference type="Pfam" id="PF24693"/>
    </source>
</evidence>
<feature type="domain" description="DUF7660" evidence="1">
    <location>
        <begin position="15"/>
        <end position="82"/>
    </location>
</feature>
<accession>A0A7X2HB96</accession>
<reference evidence="2 3" key="1">
    <citation type="submission" date="2019-11" db="EMBL/GenBank/DDBJ databases">
        <title>Paenibacillus monticola sp. nov., a novel PGPR strain isolated from mountain sample in China.</title>
        <authorList>
            <person name="Zhao Q."/>
            <person name="Li H.-P."/>
            <person name="Zhang J.-L."/>
        </authorList>
    </citation>
    <scope>NUCLEOTIDE SEQUENCE [LARGE SCALE GENOMIC DNA]</scope>
    <source>
        <strain evidence="2 3">LC-T2</strain>
    </source>
</reference>